<evidence type="ECO:0000313" key="3">
    <source>
        <dbReference type="EnsemblProtists" id="EOD16939"/>
    </source>
</evidence>
<name>A0A0D3J0A4_EMIH1</name>
<dbReference type="EnsemblProtists" id="EOD16939">
    <property type="protein sequence ID" value="EOD16939"/>
    <property type="gene ID" value="EMIHUDRAFT_118820"/>
</dbReference>
<dbReference type="PaxDb" id="2903-EOD16939"/>
<dbReference type="HOGENOM" id="CLU_1168499_0_0_1"/>
<evidence type="ECO:0000256" key="1">
    <source>
        <dbReference type="SAM" id="MobiDB-lite"/>
    </source>
</evidence>
<dbReference type="RefSeq" id="XP_005769368.1">
    <property type="nucleotide sequence ID" value="XM_005769311.1"/>
</dbReference>
<feature type="chain" id="PRO_5044192929" evidence="2">
    <location>
        <begin position="23"/>
        <end position="238"/>
    </location>
</feature>
<feature type="region of interest" description="Disordered" evidence="1">
    <location>
        <begin position="143"/>
        <end position="238"/>
    </location>
</feature>
<organism evidence="3 4">
    <name type="scientific">Emiliania huxleyi (strain CCMP1516)</name>
    <dbReference type="NCBI Taxonomy" id="280463"/>
    <lineage>
        <taxon>Eukaryota</taxon>
        <taxon>Haptista</taxon>
        <taxon>Haptophyta</taxon>
        <taxon>Prymnesiophyceae</taxon>
        <taxon>Isochrysidales</taxon>
        <taxon>Noelaerhabdaceae</taxon>
        <taxon>Emiliania</taxon>
    </lineage>
</organism>
<evidence type="ECO:0000313" key="4">
    <source>
        <dbReference type="Proteomes" id="UP000013827"/>
    </source>
</evidence>
<feature type="compositionally biased region" description="Basic and acidic residues" evidence="1">
    <location>
        <begin position="168"/>
        <end position="179"/>
    </location>
</feature>
<feature type="compositionally biased region" description="Acidic residues" evidence="1">
    <location>
        <begin position="189"/>
        <end position="219"/>
    </location>
</feature>
<reference evidence="4" key="1">
    <citation type="journal article" date="2013" name="Nature">
        <title>Pan genome of the phytoplankton Emiliania underpins its global distribution.</title>
        <authorList>
            <person name="Read B.A."/>
            <person name="Kegel J."/>
            <person name="Klute M.J."/>
            <person name="Kuo A."/>
            <person name="Lefebvre S.C."/>
            <person name="Maumus F."/>
            <person name="Mayer C."/>
            <person name="Miller J."/>
            <person name="Monier A."/>
            <person name="Salamov A."/>
            <person name="Young J."/>
            <person name="Aguilar M."/>
            <person name="Claverie J.M."/>
            <person name="Frickenhaus S."/>
            <person name="Gonzalez K."/>
            <person name="Herman E.K."/>
            <person name="Lin Y.C."/>
            <person name="Napier J."/>
            <person name="Ogata H."/>
            <person name="Sarno A.F."/>
            <person name="Shmutz J."/>
            <person name="Schroeder D."/>
            <person name="de Vargas C."/>
            <person name="Verret F."/>
            <person name="von Dassow P."/>
            <person name="Valentin K."/>
            <person name="Van de Peer Y."/>
            <person name="Wheeler G."/>
            <person name="Dacks J.B."/>
            <person name="Delwiche C.F."/>
            <person name="Dyhrman S.T."/>
            <person name="Glockner G."/>
            <person name="John U."/>
            <person name="Richards T."/>
            <person name="Worden A.Z."/>
            <person name="Zhang X."/>
            <person name="Grigoriev I.V."/>
            <person name="Allen A.E."/>
            <person name="Bidle K."/>
            <person name="Borodovsky M."/>
            <person name="Bowler C."/>
            <person name="Brownlee C."/>
            <person name="Cock J.M."/>
            <person name="Elias M."/>
            <person name="Gladyshev V.N."/>
            <person name="Groth M."/>
            <person name="Guda C."/>
            <person name="Hadaegh A."/>
            <person name="Iglesias-Rodriguez M.D."/>
            <person name="Jenkins J."/>
            <person name="Jones B.M."/>
            <person name="Lawson T."/>
            <person name="Leese F."/>
            <person name="Lindquist E."/>
            <person name="Lobanov A."/>
            <person name="Lomsadze A."/>
            <person name="Malik S.B."/>
            <person name="Marsh M.E."/>
            <person name="Mackinder L."/>
            <person name="Mock T."/>
            <person name="Mueller-Roeber B."/>
            <person name="Pagarete A."/>
            <person name="Parker M."/>
            <person name="Probert I."/>
            <person name="Quesneville H."/>
            <person name="Raines C."/>
            <person name="Rensing S.A."/>
            <person name="Riano-Pachon D.M."/>
            <person name="Richier S."/>
            <person name="Rokitta S."/>
            <person name="Shiraiwa Y."/>
            <person name="Soanes D.M."/>
            <person name="van der Giezen M."/>
            <person name="Wahlund T.M."/>
            <person name="Williams B."/>
            <person name="Wilson W."/>
            <person name="Wolfe G."/>
            <person name="Wurch L.L."/>
        </authorList>
    </citation>
    <scope>NUCLEOTIDE SEQUENCE</scope>
</reference>
<sequence length="238" mass="24434">MTAVPPFLPALLLAAGAGLVIYEATRPDPPAPGPTPWFEIPTCNNASASTAGGRAVASLADTSTDGDDICANADSGVAAPPLRMALALADGFQPGLTYSISLLVRSGAYLVSGIAVEDGRGGVLSPAANLEIGPDMNFPWRTKAAASLSPPPPPAAAAEASGDSFAADGRRLAAEEREAGAWGGGGDEISLDDWQDEWAEAEEVEAEEVEEEVEQEEEEAGRRSLSADRRRGGGFSRG</sequence>
<keyword evidence="4" id="KW-1185">Reference proteome</keyword>
<dbReference type="Proteomes" id="UP000013827">
    <property type="component" value="Unassembled WGS sequence"/>
</dbReference>
<dbReference type="AlphaFoldDB" id="A0A0D3J0A4"/>
<feature type="compositionally biased region" description="Low complexity" evidence="1">
    <location>
        <begin position="156"/>
        <end position="167"/>
    </location>
</feature>
<feature type="signal peptide" evidence="2">
    <location>
        <begin position="1"/>
        <end position="22"/>
    </location>
</feature>
<feature type="compositionally biased region" description="Basic and acidic residues" evidence="1">
    <location>
        <begin position="220"/>
        <end position="231"/>
    </location>
</feature>
<reference evidence="3" key="2">
    <citation type="submission" date="2024-10" db="UniProtKB">
        <authorList>
            <consortium name="EnsemblProtists"/>
        </authorList>
    </citation>
    <scope>IDENTIFICATION</scope>
</reference>
<keyword evidence="2" id="KW-0732">Signal</keyword>
<proteinExistence type="predicted"/>
<accession>A0A0D3J0A4</accession>
<dbReference type="GeneID" id="17263097"/>
<protein>
    <submittedName>
        <fullName evidence="3">Uncharacterized protein</fullName>
    </submittedName>
</protein>
<evidence type="ECO:0000256" key="2">
    <source>
        <dbReference type="SAM" id="SignalP"/>
    </source>
</evidence>
<dbReference type="KEGG" id="ehx:EMIHUDRAFT_118820"/>